<gene>
    <name evidence="1" type="ORF">PSON_ATCC_30995.1.T0660269</name>
</gene>
<sequence length="113" mass="13480">MCLTCSIPFSYNKIVFASNGIKFFKRQYSSWIMLFEQSSILNQQKCYCYTLEQTETKIKTIELIFFPNVFSLQLMNPQIIIIAEHKEKTDVISLSTKLEKQFFYETTLLFKFR</sequence>
<protein>
    <submittedName>
        <fullName evidence="1">Uncharacterized protein</fullName>
    </submittedName>
</protein>
<keyword evidence="2" id="KW-1185">Reference proteome</keyword>
<dbReference type="EMBL" id="CAJJDN010000066">
    <property type="protein sequence ID" value="CAD8096616.1"/>
    <property type="molecule type" value="Genomic_DNA"/>
</dbReference>
<accession>A0A8S1P159</accession>
<dbReference type="Proteomes" id="UP000692954">
    <property type="component" value="Unassembled WGS sequence"/>
</dbReference>
<name>A0A8S1P159_9CILI</name>
<organism evidence="1 2">
    <name type="scientific">Paramecium sonneborni</name>
    <dbReference type="NCBI Taxonomy" id="65129"/>
    <lineage>
        <taxon>Eukaryota</taxon>
        <taxon>Sar</taxon>
        <taxon>Alveolata</taxon>
        <taxon>Ciliophora</taxon>
        <taxon>Intramacronucleata</taxon>
        <taxon>Oligohymenophorea</taxon>
        <taxon>Peniculida</taxon>
        <taxon>Parameciidae</taxon>
        <taxon>Paramecium</taxon>
    </lineage>
</organism>
<evidence type="ECO:0000313" key="2">
    <source>
        <dbReference type="Proteomes" id="UP000692954"/>
    </source>
</evidence>
<comment type="caution">
    <text evidence="1">The sequence shown here is derived from an EMBL/GenBank/DDBJ whole genome shotgun (WGS) entry which is preliminary data.</text>
</comment>
<proteinExistence type="predicted"/>
<evidence type="ECO:0000313" key="1">
    <source>
        <dbReference type="EMBL" id="CAD8096616.1"/>
    </source>
</evidence>
<reference evidence="1" key="1">
    <citation type="submission" date="2021-01" db="EMBL/GenBank/DDBJ databases">
        <authorList>
            <consortium name="Genoscope - CEA"/>
            <person name="William W."/>
        </authorList>
    </citation>
    <scope>NUCLEOTIDE SEQUENCE</scope>
</reference>
<dbReference type="AlphaFoldDB" id="A0A8S1P159"/>